<evidence type="ECO:0000313" key="1">
    <source>
        <dbReference type="EMBL" id="KAK3697191.1"/>
    </source>
</evidence>
<gene>
    <name evidence="1" type="ORF">LTR37_017592</name>
</gene>
<dbReference type="Proteomes" id="UP001281147">
    <property type="component" value="Unassembled WGS sequence"/>
</dbReference>
<comment type="caution">
    <text evidence="1">The sequence shown here is derived from an EMBL/GenBank/DDBJ whole genome shotgun (WGS) entry which is preliminary data.</text>
</comment>
<evidence type="ECO:0000313" key="2">
    <source>
        <dbReference type="Proteomes" id="UP001281147"/>
    </source>
</evidence>
<reference evidence="1" key="1">
    <citation type="submission" date="2023-07" db="EMBL/GenBank/DDBJ databases">
        <title>Black Yeasts Isolated from many extreme environments.</title>
        <authorList>
            <person name="Coleine C."/>
            <person name="Stajich J.E."/>
            <person name="Selbmann L."/>
        </authorList>
    </citation>
    <scope>NUCLEOTIDE SEQUENCE</scope>
    <source>
        <strain evidence="1">CCFEE 5714</strain>
    </source>
</reference>
<name>A0ACC3ML08_9PEZI</name>
<sequence length="326" mass="35407">MASISSTLAVLFEICTSQVVRLPTYLVGTVFLAYRAYQLFRFIRSFYRPSGLHKYRHSEAGSWALVTGASDGIGHSFAAELSLRGFNVLLHGRNQKKLEGVRARLLAQRPDRSVEIVVADASRNDGCYSTVVDKVKTLPGKLTVLVNNVGGATTYPQYTSLAQTSHEDIDTMLNVNIGFASHLTAALIPQLNENGPSLIMNIGSSGGIIGVPYIVTYSGTKAYIHTFSKALKAEMVTEGLNINVIGYIVGSVETASNPHIMPLNTGSRETAASCLDRVSDGSDALLWAHWKHPIPMLLSLLLPTALANKWLGAEMKKRAQSERKSE</sequence>
<dbReference type="EMBL" id="JAUTXU010000230">
    <property type="protein sequence ID" value="KAK3697191.1"/>
    <property type="molecule type" value="Genomic_DNA"/>
</dbReference>
<keyword evidence="2" id="KW-1185">Reference proteome</keyword>
<proteinExistence type="predicted"/>
<protein>
    <submittedName>
        <fullName evidence="1">Uncharacterized protein</fullName>
    </submittedName>
</protein>
<accession>A0ACC3ML08</accession>
<organism evidence="1 2">
    <name type="scientific">Vermiconidia calcicola</name>
    <dbReference type="NCBI Taxonomy" id="1690605"/>
    <lineage>
        <taxon>Eukaryota</taxon>
        <taxon>Fungi</taxon>
        <taxon>Dikarya</taxon>
        <taxon>Ascomycota</taxon>
        <taxon>Pezizomycotina</taxon>
        <taxon>Dothideomycetes</taxon>
        <taxon>Dothideomycetidae</taxon>
        <taxon>Mycosphaerellales</taxon>
        <taxon>Extremaceae</taxon>
        <taxon>Vermiconidia</taxon>
    </lineage>
</organism>